<reference evidence="6 7" key="1">
    <citation type="journal article" date="2016" name="DNA Res.">
        <title>The draft genome of MD-2 pineapple using hybrid error correction of long reads.</title>
        <authorList>
            <person name="Redwan R.M."/>
            <person name="Saidin A."/>
            <person name="Kumar S.V."/>
        </authorList>
    </citation>
    <scope>NUCLEOTIDE SEQUENCE [LARGE SCALE GENOMIC DNA]</scope>
    <source>
        <strain evidence="7">cv. MD2</strain>
        <tissue evidence="6">Leaf</tissue>
    </source>
</reference>
<dbReference type="Gene3D" id="3.15.20.10">
    <property type="entry name" value="Bactericidal permeability-increasing protein, domain 2"/>
    <property type="match status" value="1"/>
</dbReference>
<evidence type="ECO:0000313" key="7">
    <source>
        <dbReference type="Proteomes" id="UP000092600"/>
    </source>
</evidence>
<feature type="domain" description="Lipid-binding serum glycoprotein C-terminal" evidence="5">
    <location>
        <begin position="277"/>
        <end position="475"/>
    </location>
</feature>
<dbReference type="InterPro" id="IPR030675">
    <property type="entry name" value="BPI/LBP"/>
</dbReference>
<accession>A0A199W7I6</accession>
<evidence type="ECO:0000259" key="4">
    <source>
        <dbReference type="SMART" id="SM00328"/>
    </source>
</evidence>
<keyword evidence="3" id="KW-0732">Signal</keyword>
<dbReference type="PANTHER" id="PTHR46801">
    <property type="entry name" value="OS06G0309200 PROTEIN"/>
    <property type="match status" value="1"/>
</dbReference>
<protein>
    <submittedName>
        <fullName evidence="6">Putative BPI/LBP family protein</fullName>
    </submittedName>
</protein>
<sequence length="495" mass="53716">MAPPLLLVLLLLVSVSSDWAIAHQQANDEAFISAVISEKGIGFAKDVLVEQAIEFLTPLQLPDIEKSVHIPLIGTVHMVASNITLHGVNVSSSAVRIVDSAFAIVASGATAYLSMDWSYSYSTWLITISDRGNASVQVEGMEVELTMSVTNQNGVLELTALECGCNIEDLDITVTGGASWFYQGFVDAFHNHIRTAVENAITRRITEGVSKLDELLQKIPRKINVDKFVALNVTLVNGPLYGNSSVEFDVNGLFILLDKVPELNYLLNHPHFSLGCGGASKMLLISFDEVVFNSASAVLFQVGLMHWIVDKLPDNSILNTASWKSLIPQLYSTYPNDDMSLNISLTSSPAVRITEEKIGTTIYLDTIVNVLVGAEIVPVASISGVVTVSGIVEVSENNLAGKAELDALSLTLKWSEVGSLNISSIQAVVLDFLNNIIVPFVNSHLNRGFPFPIVHGFTLQDAYLFTSDSRIFVCSDVVNTNPILSLLVNSPFQYL</sequence>
<evidence type="ECO:0000256" key="2">
    <source>
        <dbReference type="ARBA" id="ARBA00060933"/>
    </source>
</evidence>
<dbReference type="SUPFAM" id="SSF55394">
    <property type="entry name" value="Bactericidal permeability-increasing protein, BPI"/>
    <property type="match status" value="2"/>
</dbReference>
<dbReference type="Pfam" id="PF01273">
    <property type="entry name" value="LBP_BPI_CETP"/>
    <property type="match status" value="1"/>
</dbReference>
<proteinExistence type="inferred from homology"/>
<dbReference type="InterPro" id="IPR045897">
    <property type="entry name" value="BPI/LBP_pln"/>
</dbReference>
<gene>
    <name evidence="6" type="ORF">ACMD2_12755</name>
</gene>
<feature type="domain" description="Lipid-binding serum glycoprotein N-terminal" evidence="4">
    <location>
        <begin position="36"/>
        <end position="259"/>
    </location>
</feature>
<feature type="chain" id="PRO_5008286356" evidence="3">
    <location>
        <begin position="21"/>
        <end position="495"/>
    </location>
</feature>
<dbReference type="SMART" id="SM00328">
    <property type="entry name" value="BPI1"/>
    <property type="match status" value="1"/>
</dbReference>
<evidence type="ECO:0000313" key="6">
    <source>
        <dbReference type="EMBL" id="OAY85201.1"/>
    </source>
</evidence>
<dbReference type="Gene3D" id="3.15.10.10">
    <property type="entry name" value="Bactericidal permeability-increasing protein, domain 1"/>
    <property type="match status" value="1"/>
</dbReference>
<dbReference type="PIRSF" id="PIRSF002417">
    <property type="entry name" value="Lipid_binding_protein"/>
    <property type="match status" value="1"/>
</dbReference>
<dbReference type="STRING" id="4615.A0A199W7I6"/>
<comment type="caution">
    <text evidence="6">The sequence shown here is derived from an EMBL/GenBank/DDBJ whole genome shotgun (WGS) entry which is preliminary data.</text>
</comment>
<dbReference type="PANTHER" id="PTHR46801:SF2">
    <property type="entry name" value="LIPOPOLYSACCHARIDE-BINDING PROTEIN"/>
    <property type="match status" value="1"/>
</dbReference>
<dbReference type="AlphaFoldDB" id="A0A199W7I6"/>
<dbReference type="SMART" id="SM00329">
    <property type="entry name" value="BPI2"/>
    <property type="match status" value="1"/>
</dbReference>
<dbReference type="InterPro" id="IPR017942">
    <property type="entry name" value="Lipid-bd_serum_glycop_N"/>
</dbReference>
<dbReference type="Proteomes" id="UP000092600">
    <property type="component" value="Unassembled WGS sequence"/>
</dbReference>
<evidence type="ECO:0000259" key="5">
    <source>
        <dbReference type="SMART" id="SM00329"/>
    </source>
</evidence>
<dbReference type="Pfam" id="PF02886">
    <property type="entry name" value="LBP_BPI_CETP_C"/>
    <property type="match status" value="1"/>
</dbReference>
<name>A0A199W7I6_ANACO</name>
<dbReference type="GO" id="GO:0005615">
    <property type="term" value="C:extracellular space"/>
    <property type="evidence" value="ECO:0007669"/>
    <property type="project" value="InterPro"/>
</dbReference>
<feature type="signal peptide" evidence="3">
    <location>
        <begin position="1"/>
        <end position="20"/>
    </location>
</feature>
<evidence type="ECO:0000256" key="1">
    <source>
        <dbReference type="ARBA" id="ARBA00023180"/>
    </source>
</evidence>
<keyword evidence="1" id="KW-0325">Glycoprotein</keyword>
<dbReference type="GO" id="GO:0008289">
    <property type="term" value="F:lipid binding"/>
    <property type="evidence" value="ECO:0007669"/>
    <property type="project" value="InterPro"/>
</dbReference>
<dbReference type="InterPro" id="IPR017943">
    <property type="entry name" value="Bactericidal_perm-incr_a/b_dom"/>
</dbReference>
<dbReference type="FunFam" id="3.15.10.10:FF:000001">
    <property type="entry name" value="phospholipid transfer protein-like"/>
    <property type="match status" value="1"/>
</dbReference>
<dbReference type="InterPro" id="IPR001124">
    <property type="entry name" value="Lipid-bd_serum_glycop_C"/>
</dbReference>
<organism evidence="6 7">
    <name type="scientific">Ananas comosus</name>
    <name type="common">Pineapple</name>
    <name type="synonym">Ananas ananas</name>
    <dbReference type="NCBI Taxonomy" id="4615"/>
    <lineage>
        <taxon>Eukaryota</taxon>
        <taxon>Viridiplantae</taxon>
        <taxon>Streptophyta</taxon>
        <taxon>Embryophyta</taxon>
        <taxon>Tracheophyta</taxon>
        <taxon>Spermatophyta</taxon>
        <taxon>Magnoliopsida</taxon>
        <taxon>Liliopsida</taxon>
        <taxon>Poales</taxon>
        <taxon>Bromeliaceae</taxon>
        <taxon>Bromelioideae</taxon>
        <taxon>Ananas</taxon>
    </lineage>
</organism>
<comment type="similarity">
    <text evidence="2">Belongs to the BPI/LBP/Plunc superfamily. BPI/LBP (TC 1.C.40) family.</text>
</comment>
<dbReference type="EMBL" id="LSRQ01000115">
    <property type="protein sequence ID" value="OAY85201.1"/>
    <property type="molecule type" value="Genomic_DNA"/>
</dbReference>
<evidence type="ECO:0000256" key="3">
    <source>
        <dbReference type="SAM" id="SignalP"/>
    </source>
</evidence>